<dbReference type="OrthoDB" id="3994098at2759"/>
<feature type="compositionally biased region" description="Acidic residues" evidence="1">
    <location>
        <begin position="238"/>
        <end position="267"/>
    </location>
</feature>
<feature type="region of interest" description="Disordered" evidence="1">
    <location>
        <begin position="227"/>
        <end position="298"/>
    </location>
</feature>
<dbReference type="GO" id="GO:0005680">
    <property type="term" value="C:anaphase-promoting complex"/>
    <property type="evidence" value="ECO:0007669"/>
    <property type="project" value="InterPro"/>
</dbReference>
<dbReference type="GO" id="GO:0031145">
    <property type="term" value="P:anaphase-promoting complex-dependent catabolic process"/>
    <property type="evidence" value="ECO:0007669"/>
    <property type="project" value="InterPro"/>
</dbReference>
<evidence type="ECO:0000313" key="2">
    <source>
        <dbReference type="EMBL" id="TID29701.1"/>
    </source>
</evidence>
<dbReference type="Proteomes" id="UP000307173">
    <property type="component" value="Unassembled WGS sequence"/>
</dbReference>
<reference evidence="2 3" key="1">
    <citation type="journal article" date="2019" name="Front. Genet.">
        <title>Whole-Genome Sequencing of the Opportunistic Yeast Pathogen Candida inconspicua Uncovers Its Hybrid Origin.</title>
        <authorList>
            <person name="Mixao V."/>
            <person name="Hansen A.P."/>
            <person name="Saus E."/>
            <person name="Boekhout T."/>
            <person name="Lass-Florl C."/>
            <person name="Gabaldon T."/>
        </authorList>
    </citation>
    <scope>NUCLEOTIDE SEQUENCE [LARGE SCALE GENOMIC DNA]</scope>
    <source>
        <strain evidence="2 3">CBS 180</strain>
    </source>
</reference>
<evidence type="ECO:0000313" key="3">
    <source>
        <dbReference type="Proteomes" id="UP000307173"/>
    </source>
</evidence>
<proteinExistence type="predicted"/>
<sequence>MYLPNLIPTDLHVEWANPSTNPSQQNKINKGNTGLLNNRRSEFPPLSYYVPSKPIPLHTTSSSKKIYSSLKRYRNNLNTQGNADFEGLEHISLELGSRINSLNEIERWGYKWIKPLGVNKTMSELIEECRKDELNKVDGSIDPHVESNHDALNSPEEVHDDTQNNTHLMTENFGHLQPGEDINDNITSLNNNITTGTTNQTELEMDRNILIDEIAAERDLDAELSNHDLDESSSDLSDSNEYDDAFYGDGDDMNGLEDEEADSDDNVDEHHHHDSANIAVYDISTDPVDNNDEPNDRNIRSSFDHGLINILDVNKRIVPTVPDEYFMAYEDYQEDHSILEGQPRNVSGNSRMVSISESTHSRRLFRSDRQNLDSGNLTTPSTLRSVTIQQTTGNTSIDERNVVYTSDFDMTLE</sequence>
<dbReference type="EMBL" id="SELW01000275">
    <property type="protein sequence ID" value="TID29701.1"/>
    <property type="molecule type" value="Genomic_DNA"/>
</dbReference>
<dbReference type="AlphaFoldDB" id="A0A4T0X2Z8"/>
<gene>
    <name evidence="2" type="ORF">CANINC_001714</name>
</gene>
<comment type="caution">
    <text evidence="2">The sequence shown here is derived from an EMBL/GenBank/DDBJ whole genome shotgun (WGS) entry which is preliminary data.</text>
</comment>
<dbReference type="InterPro" id="IPR008402">
    <property type="entry name" value="APC_su15/mnd2"/>
</dbReference>
<organism evidence="2 3">
    <name type="scientific">Pichia inconspicua</name>
    <dbReference type="NCBI Taxonomy" id="52247"/>
    <lineage>
        <taxon>Eukaryota</taxon>
        <taxon>Fungi</taxon>
        <taxon>Dikarya</taxon>
        <taxon>Ascomycota</taxon>
        <taxon>Saccharomycotina</taxon>
        <taxon>Pichiomycetes</taxon>
        <taxon>Pichiales</taxon>
        <taxon>Pichiaceae</taxon>
        <taxon>Pichia</taxon>
    </lineage>
</organism>
<accession>A0A4T0X2Z8</accession>
<name>A0A4T0X2Z8_9ASCO</name>
<protein>
    <submittedName>
        <fullName evidence="2">Uncharacterized protein</fullName>
    </submittedName>
</protein>
<evidence type="ECO:0000256" key="1">
    <source>
        <dbReference type="SAM" id="MobiDB-lite"/>
    </source>
</evidence>
<keyword evidence="3" id="KW-1185">Reference proteome</keyword>
<dbReference type="Pfam" id="PF05841">
    <property type="entry name" value="Apc15p"/>
    <property type="match status" value="1"/>
</dbReference>